<feature type="chain" id="PRO_5036473103" description="Porin" evidence="1">
    <location>
        <begin position="26"/>
        <end position="215"/>
    </location>
</feature>
<dbReference type="AlphaFoldDB" id="A0A8X8KP08"/>
<keyword evidence="3" id="KW-1185">Reference proteome</keyword>
<dbReference type="Gene3D" id="2.40.160.10">
    <property type="entry name" value="Porin"/>
    <property type="match status" value="1"/>
</dbReference>
<sequence length="215" mass="23124">MRLRPAFSAPFLTLSLAALPGLVAAQEISVYAGFALTSEYVSSGLKQSDGPALQPYVEAEINGFYAGIWASNTDSTLVGAKSEVDLYFGYRNTVGALSYDLGYARYFYFSPDDDCCGEFTLALDYALGDVASVGLYVSHDPEANSLSPVARFDYYASDAISLATTYGRSDGSHNYWTAGGSYALSDTTALDLTWHDSNIDEGIAVLSLSMDFSLR</sequence>
<dbReference type="Pfam" id="PF09694">
    <property type="entry name" value="Gcw_chp"/>
    <property type="match status" value="1"/>
</dbReference>
<dbReference type="SUPFAM" id="SSF56935">
    <property type="entry name" value="Porins"/>
    <property type="match status" value="1"/>
</dbReference>
<dbReference type="NCBIfam" id="TIGR02001">
    <property type="entry name" value="gcw_chp"/>
    <property type="match status" value="1"/>
</dbReference>
<gene>
    <name evidence="2" type="ORF">GEU84_008275</name>
</gene>
<comment type="caution">
    <text evidence="2">The sequence shown here is derived from an EMBL/GenBank/DDBJ whole genome shotgun (WGS) entry which is preliminary data.</text>
</comment>
<dbReference type="InterPro" id="IPR010239">
    <property type="entry name" value="CHP02001"/>
</dbReference>
<evidence type="ECO:0000256" key="1">
    <source>
        <dbReference type="SAM" id="SignalP"/>
    </source>
</evidence>
<dbReference type="InterPro" id="IPR023614">
    <property type="entry name" value="Porin_dom_sf"/>
</dbReference>
<feature type="signal peptide" evidence="1">
    <location>
        <begin position="1"/>
        <end position="25"/>
    </location>
</feature>
<dbReference type="EMBL" id="WHUT02000004">
    <property type="protein sequence ID" value="NUB44376.1"/>
    <property type="molecule type" value="Genomic_DNA"/>
</dbReference>
<name>A0A8X8KP08_9RHOB</name>
<dbReference type="Proteomes" id="UP000484076">
    <property type="component" value="Unassembled WGS sequence"/>
</dbReference>
<dbReference type="RefSeq" id="WP_174539498.1">
    <property type="nucleotide sequence ID" value="NZ_WHUT02000004.1"/>
</dbReference>
<proteinExistence type="predicted"/>
<evidence type="ECO:0000313" key="3">
    <source>
        <dbReference type="Proteomes" id="UP000484076"/>
    </source>
</evidence>
<evidence type="ECO:0000313" key="2">
    <source>
        <dbReference type="EMBL" id="NUB44376.1"/>
    </source>
</evidence>
<reference evidence="2" key="1">
    <citation type="submission" date="2020-05" db="EMBL/GenBank/DDBJ databases">
        <title>Fertoebacter nigrum gen. nov., sp. nov., a new member of the family Rhodobacteraceae.</title>
        <authorList>
            <person name="Szuroczki S."/>
            <person name="Abbaszade G."/>
            <person name="Buni D."/>
            <person name="Schumann P."/>
            <person name="Toth E."/>
        </authorList>
    </citation>
    <scope>NUCLEOTIDE SEQUENCE</scope>
    <source>
        <strain evidence="2">RG-N-1a</strain>
    </source>
</reference>
<evidence type="ECO:0008006" key="4">
    <source>
        <dbReference type="Google" id="ProtNLM"/>
    </source>
</evidence>
<accession>A0A8X8KP08</accession>
<organism evidence="2 3">
    <name type="scientific">Fertoeibacter niger</name>
    <dbReference type="NCBI Taxonomy" id="2656921"/>
    <lineage>
        <taxon>Bacteria</taxon>
        <taxon>Pseudomonadati</taxon>
        <taxon>Pseudomonadota</taxon>
        <taxon>Alphaproteobacteria</taxon>
        <taxon>Rhodobacterales</taxon>
        <taxon>Paracoccaceae</taxon>
        <taxon>Fertoeibacter</taxon>
    </lineage>
</organism>
<protein>
    <recommendedName>
        <fullName evidence="4">Porin</fullName>
    </recommendedName>
</protein>
<keyword evidence="1" id="KW-0732">Signal</keyword>